<dbReference type="RefSeq" id="WP_054536005.1">
    <property type="nucleotide sequence ID" value="NZ_LGKP01000026.1"/>
</dbReference>
<evidence type="ECO:0000313" key="3">
    <source>
        <dbReference type="Proteomes" id="UP000050277"/>
    </source>
</evidence>
<sequence length="109" mass="11797">MSKHVVVYGRTSFCPDLARSQRFLEANQVAYTQINIDQDDAAGALVEGWVGYRSVPTIVVAEAGSNLPFEEPAPLPAGREARSFDRGTVITEPSDEALSGFLKRNGLLS</sequence>
<dbReference type="STRING" id="70996.SE18_18805"/>
<dbReference type="Proteomes" id="UP000050277">
    <property type="component" value="Unassembled WGS sequence"/>
</dbReference>
<dbReference type="InterPro" id="IPR002109">
    <property type="entry name" value="Glutaredoxin"/>
</dbReference>
<dbReference type="AlphaFoldDB" id="A0A0P6XXJ2"/>
<evidence type="ECO:0000313" key="2">
    <source>
        <dbReference type="EMBL" id="KPL84926.1"/>
    </source>
</evidence>
<keyword evidence="3" id="KW-1185">Reference proteome</keyword>
<dbReference type="EMBL" id="LGKP01000026">
    <property type="protein sequence ID" value="KPL84926.1"/>
    <property type="molecule type" value="Genomic_DNA"/>
</dbReference>
<dbReference type="Gene3D" id="3.40.30.10">
    <property type="entry name" value="Glutaredoxin"/>
    <property type="match status" value="1"/>
</dbReference>
<dbReference type="CDD" id="cd02976">
    <property type="entry name" value="NrdH"/>
    <property type="match status" value="1"/>
</dbReference>
<dbReference type="InterPro" id="IPR036249">
    <property type="entry name" value="Thioredoxin-like_sf"/>
</dbReference>
<proteinExistence type="predicted"/>
<dbReference type="OrthoDB" id="166296at2"/>
<feature type="domain" description="Glutaredoxin" evidence="1">
    <location>
        <begin position="5"/>
        <end position="60"/>
    </location>
</feature>
<gene>
    <name evidence="2" type="ORF">SE18_18805</name>
</gene>
<dbReference type="Pfam" id="PF00462">
    <property type="entry name" value="Glutaredoxin"/>
    <property type="match status" value="1"/>
</dbReference>
<evidence type="ECO:0000259" key="1">
    <source>
        <dbReference type="Pfam" id="PF00462"/>
    </source>
</evidence>
<comment type="caution">
    <text evidence="2">The sequence shown here is derived from an EMBL/GenBank/DDBJ whole genome shotgun (WGS) entry which is preliminary data.</text>
</comment>
<name>A0A0P6XXJ2_9CHLR</name>
<organism evidence="2 3">
    <name type="scientific">Herpetosiphon geysericola</name>
    <dbReference type="NCBI Taxonomy" id="70996"/>
    <lineage>
        <taxon>Bacteria</taxon>
        <taxon>Bacillati</taxon>
        <taxon>Chloroflexota</taxon>
        <taxon>Chloroflexia</taxon>
        <taxon>Herpetosiphonales</taxon>
        <taxon>Herpetosiphonaceae</taxon>
        <taxon>Herpetosiphon</taxon>
    </lineage>
</organism>
<reference evidence="2 3" key="1">
    <citation type="submission" date="2015-07" db="EMBL/GenBank/DDBJ databases">
        <title>Whole genome sequence of Herpetosiphon geysericola DSM 7119.</title>
        <authorList>
            <person name="Hemp J."/>
            <person name="Ward L.M."/>
            <person name="Pace L.A."/>
            <person name="Fischer W.W."/>
        </authorList>
    </citation>
    <scope>NUCLEOTIDE SEQUENCE [LARGE SCALE GENOMIC DNA]</scope>
    <source>
        <strain evidence="2 3">DSM 7119</strain>
    </source>
</reference>
<dbReference type="SUPFAM" id="SSF52833">
    <property type="entry name" value="Thioredoxin-like"/>
    <property type="match status" value="1"/>
</dbReference>
<protein>
    <recommendedName>
        <fullName evidence="1">Glutaredoxin domain-containing protein</fullName>
    </recommendedName>
</protein>
<accession>A0A0P6XXJ2</accession>